<feature type="transmembrane region" description="Helical" evidence="2">
    <location>
        <begin position="466"/>
        <end position="489"/>
    </location>
</feature>
<dbReference type="Proteomes" id="UP000663832">
    <property type="component" value="Unassembled WGS sequence"/>
</dbReference>
<dbReference type="Proteomes" id="UP000663877">
    <property type="component" value="Unassembled WGS sequence"/>
</dbReference>
<dbReference type="InterPro" id="IPR053958">
    <property type="entry name" value="HMGCR/SNAP/NPC1-like_SSD"/>
</dbReference>
<dbReference type="EMBL" id="CAJNOM010000149">
    <property type="protein sequence ID" value="CAF1142393.1"/>
    <property type="molecule type" value="Genomic_DNA"/>
</dbReference>
<keyword evidence="6" id="KW-1185">Reference proteome</keyword>
<dbReference type="PANTHER" id="PTHR10796:SF92">
    <property type="entry name" value="PATCHED-RELATED, ISOFORM A"/>
    <property type="match status" value="1"/>
</dbReference>
<feature type="transmembrane region" description="Helical" evidence="2">
    <location>
        <begin position="818"/>
        <end position="835"/>
    </location>
</feature>
<feature type="transmembrane region" description="Helical" evidence="2">
    <location>
        <begin position="435"/>
        <end position="454"/>
    </location>
</feature>
<reference evidence="4" key="1">
    <citation type="submission" date="2021-02" db="EMBL/GenBank/DDBJ databases">
        <authorList>
            <person name="Nowell W R."/>
        </authorList>
    </citation>
    <scope>NUCLEOTIDE SEQUENCE</scope>
</reference>
<dbReference type="Pfam" id="PF12349">
    <property type="entry name" value="Sterol-sensing"/>
    <property type="match status" value="1"/>
</dbReference>
<dbReference type="PROSITE" id="PS50156">
    <property type="entry name" value="SSD"/>
    <property type="match status" value="1"/>
</dbReference>
<comment type="similarity">
    <text evidence="1">Belongs to the patched family.</text>
</comment>
<feature type="transmembrane region" description="Helical" evidence="2">
    <location>
        <begin position="789"/>
        <end position="806"/>
    </location>
</feature>
<comment type="caution">
    <text evidence="4">The sequence shown here is derived from an EMBL/GenBank/DDBJ whole genome shotgun (WGS) entry which is preliminary data.</text>
</comment>
<accession>A0A813MG56</accession>
<dbReference type="EMBL" id="CAJNOI010000001">
    <property type="protein sequence ID" value="CAF0720879.1"/>
    <property type="molecule type" value="Genomic_DNA"/>
</dbReference>
<feature type="transmembrane region" description="Helical" evidence="2">
    <location>
        <begin position="348"/>
        <end position="373"/>
    </location>
</feature>
<evidence type="ECO:0000313" key="7">
    <source>
        <dbReference type="Proteomes" id="UP000663877"/>
    </source>
</evidence>
<feature type="transmembrane region" description="Helical" evidence="2">
    <location>
        <begin position="318"/>
        <end position="336"/>
    </location>
</feature>
<evidence type="ECO:0000313" key="4">
    <source>
        <dbReference type="EMBL" id="CAF0720879.1"/>
    </source>
</evidence>
<gene>
    <name evidence="4" type="ORF">BJG266_LOCUS259</name>
    <name evidence="5" type="ORF">QVE165_LOCUS22555</name>
</gene>
<dbReference type="OrthoDB" id="10026952at2759"/>
<feature type="transmembrane region" description="Helical" evidence="2">
    <location>
        <begin position="32"/>
        <end position="59"/>
    </location>
</feature>
<dbReference type="InterPro" id="IPR051697">
    <property type="entry name" value="Patched_domain-protein"/>
</dbReference>
<feature type="transmembrane region" description="Helical" evidence="2">
    <location>
        <begin position="379"/>
        <end position="399"/>
    </location>
</feature>
<feature type="transmembrane region" description="Helical" evidence="2">
    <location>
        <begin position="539"/>
        <end position="560"/>
    </location>
</feature>
<dbReference type="PANTHER" id="PTHR10796">
    <property type="entry name" value="PATCHED-RELATED"/>
    <property type="match status" value="1"/>
</dbReference>
<sequence length="916" mass="106226">MKQTNRFQMRMNSIRQKTNLQWKQFANIYSRFLIRFSWSILAISSFITIALTVCFLLFMRIRPFDQNDFLMPNGPAMRNAFQLRRIFGNDTELRMHQQLNLNPGLDIIMKRKINTTEKDSNQTNMLSHEIMDEIRLLDQQLQYIRIPYEKDSLEYTYPLLCTKMNHACAIDGNYILTDEFREKISHLAPPENGYYVHLPSGANGIPAFMFGKDYNLTNRKPITDDYDEDEDEQENDKHTTAKINIEQPLEKIISYVPVLRLRYTLNTSTPDMYQLAIRWEREALRFLNEEYKSMLIDILPSTSTAIKDTIMKKAHDEGLYMSLVIVIFFILVCFFLSIQGNTHTSVGYLPICGLFSIALSTGATFGILSLFRIQIIEPMALLVFIIAIIDCMRFSIVCGEYHRIIKEQLTTITDVSSEIDIEKILSSIIETTHPYFMISTLIISIVYVIFSTLSPMLTTTLISLTLVLYILMNYLVHATFFSSCLVITLKRISTRRHSLFCFPLSNDYYTNRTKKSNKFNLLKNKIYSILNNNSIMKTFLSAILCLIFIVFLISSIWFGLSVDTRLFDDEFLPRDAYSLRAHMQSQVDDYDIGPVTMFTISESINYENEQTKSAMNTLIQQCQNETRANNFKLLWLDHENITVIKTGKEPLEFRITPFSHNDLVVSDGHNHSTIIASRFYCQTTSIKGDREDIRTMENMYTYANESPLPDVFPYSMLYASYESLEQIRVEIYLLILLLIICSFISTLIPFISLKNSLLIISHLLALLTGTLTCLYLFHNLTVNFANGLWLYIISILFLDTLIHTCYNRLSSKWNYNRIIFSLMISLLVLYCYPIQSYVFRIIRNSLMYQSIICLILINFILPSCCYLFRSINKNDEQINKVQIPIVTIIDGSQILTNGTEIKTSTYEISTSINSSI</sequence>
<evidence type="ECO:0000313" key="6">
    <source>
        <dbReference type="Proteomes" id="UP000663832"/>
    </source>
</evidence>
<keyword evidence="2" id="KW-1133">Transmembrane helix</keyword>
<feature type="transmembrane region" description="Helical" evidence="2">
    <location>
        <begin position="757"/>
        <end position="777"/>
    </location>
</feature>
<dbReference type="AlphaFoldDB" id="A0A813MG56"/>
<feature type="transmembrane region" description="Helical" evidence="2">
    <location>
        <begin position="731"/>
        <end position="750"/>
    </location>
</feature>
<name>A0A813MG56_9BILA</name>
<evidence type="ECO:0000256" key="2">
    <source>
        <dbReference type="SAM" id="Phobius"/>
    </source>
</evidence>
<protein>
    <recommendedName>
        <fullName evidence="3">SSD domain-containing protein</fullName>
    </recommendedName>
</protein>
<proteinExistence type="inferred from homology"/>
<keyword evidence="2" id="KW-0812">Transmembrane</keyword>
<evidence type="ECO:0000313" key="5">
    <source>
        <dbReference type="EMBL" id="CAF1142393.1"/>
    </source>
</evidence>
<feature type="domain" description="SSD" evidence="3">
    <location>
        <begin position="316"/>
        <end position="487"/>
    </location>
</feature>
<evidence type="ECO:0000259" key="3">
    <source>
        <dbReference type="PROSITE" id="PS50156"/>
    </source>
</evidence>
<dbReference type="InterPro" id="IPR000731">
    <property type="entry name" value="SSD"/>
</dbReference>
<dbReference type="GO" id="GO:0016020">
    <property type="term" value="C:membrane"/>
    <property type="evidence" value="ECO:0007669"/>
    <property type="project" value="TreeGrafter"/>
</dbReference>
<keyword evidence="2" id="KW-0472">Membrane</keyword>
<organism evidence="4 7">
    <name type="scientific">Adineta steineri</name>
    <dbReference type="NCBI Taxonomy" id="433720"/>
    <lineage>
        <taxon>Eukaryota</taxon>
        <taxon>Metazoa</taxon>
        <taxon>Spiralia</taxon>
        <taxon>Gnathifera</taxon>
        <taxon>Rotifera</taxon>
        <taxon>Eurotatoria</taxon>
        <taxon>Bdelloidea</taxon>
        <taxon>Adinetida</taxon>
        <taxon>Adinetidae</taxon>
        <taxon>Adineta</taxon>
    </lineage>
</organism>
<feature type="transmembrane region" description="Helical" evidence="2">
    <location>
        <begin position="847"/>
        <end position="868"/>
    </location>
</feature>
<evidence type="ECO:0000256" key="1">
    <source>
        <dbReference type="ARBA" id="ARBA00005585"/>
    </source>
</evidence>